<evidence type="ECO:0000256" key="7">
    <source>
        <dbReference type="ARBA" id="ARBA00023170"/>
    </source>
</evidence>
<name>A0A7I8XNJ2_BURXY</name>
<keyword evidence="6 10" id="KW-0472">Membrane</keyword>
<evidence type="ECO:0000256" key="6">
    <source>
        <dbReference type="ARBA" id="ARBA00023136"/>
    </source>
</evidence>
<comment type="similarity">
    <text evidence="2">Belongs to the G-protein coupled receptor 1 family.</text>
</comment>
<feature type="domain" description="G-protein coupled receptors family 1 profile" evidence="11">
    <location>
        <begin position="63"/>
        <end position="323"/>
    </location>
</feature>
<dbReference type="Gene3D" id="1.20.1070.10">
    <property type="entry name" value="Rhodopsin 7-helix transmembrane proteins"/>
    <property type="match status" value="1"/>
</dbReference>
<accession>A0A7I8XNJ2</accession>
<keyword evidence="5" id="KW-0297">G-protein coupled receptor</keyword>
<feature type="transmembrane region" description="Helical" evidence="10">
    <location>
        <begin position="168"/>
        <end position="186"/>
    </location>
</feature>
<evidence type="ECO:0000256" key="9">
    <source>
        <dbReference type="SAM" id="MobiDB-lite"/>
    </source>
</evidence>
<dbReference type="InterPro" id="IPR000611">
    <property type="entry name" value="NPY_rcpt"/>
</dbReference>
<dbReference type="Proteomes" id="UP000659654">
    <property type="component" value="Unassembled WGS sequence"/>
</dbReference>
<keyword evidence="8" id="KW-0807">Transducer</keyword>
<dbReference type="EMBL" id="CAJFCV020000001">
    <property type="protein sequence ID" value="CAG9080783.1"/>
    <property type="molecule type" value="Genomic_DNA"/>
</dbReference>
<dbReference type="GO" id="GO:0043005">
    <property type="term" value="C:neuron projection"/>
    <property type="evidence" value="ECO:0007669"/>
    <property type="project" value="TreeGrafter"/>
</dbReference>
<dbReference type="PRINTS" id="PR01012">
    <property type="entry name" value="NRPEPTIDEYR"/>
</dbReference>
<evidence type="ECO:0000256" key="3">
    <source>
        <dbReference type="ARBA" id="ARBA00022692"/>
    </source>
</evidence>
<dbReference type="PANTHER" id="PTHR24235:SF29">
    <property type="entry name" value="GH23382P"/>
    <property type="match status" value="1"/>
</dbReference>
<dbReference type="GO" id="GO:0004983">
    <property type="term" value="F:neuropeptide Y receptor activity"/>
    <property type="evidence" value="ECO:0007669"/>
    <property type="project" value="InterPro"/>
</dbReference>
<evidence type="ECO:0000256" key="4">
    <source>
        <dbReference type="ARBA" id="ARBA00022989"/>
    </source>
</evidence>
<dbReference type="EMBL" id="CAJFDI010000001">
    <property type="protein sequence ID" value="CAD5208255.1"/>
    <property type="molecule type" value="Genomic_DNA"/>
</dbReference>
<keyword evidence="3 10" id="KW-0812">Transmembrane</keyword>
<dbReference type="OrthoDB" id="9046662at2759"/>
<feature type="transmembrane region" description="Helical" evidence="10">
    <location>
        <begin position="262"/>
        <end position="281"/>
    </location>
</feature>
<dbReference type="CDD" id="cd15203">
    <property type="entry name" value="7tmA_NPYR-like"/>
    <property type="match status" value="1"/>
</dbReference>
<proteinExistence type="inferred from homology"/>
<evidence type="ECO:0000256" key="1">
    <source>
        <dbReference type="ARBA" id="ARBA00004141"/>
    </source>
</evidence>
<dbReference type="PANTHER" id="PTHR24235">
    <property type="entry name" value="NEUROPEPTIDE Y RECEPTOR"/>
    <property type="match status" value="1"/>
</dbReference>
<dbReference type="AlphaFoldDB" id="A0A7I8XNJ2"/>
<protein>
    <submittedName>
        <fullName evidence="12">(pine wood nematode) hypothetical protein</fullName>
    </submittedName>
</protein>
<evidence type="ECO:0000313" key="13">
    <source>
        <dbReference type="Proteomes" id="UP000659654"/>
    </source>
</evidence>
<feature type="region of interest" description="Disordered" evidence="9">
    <location>
        <begin position="518"/>
        <end position="538"/>
    </location>
</feature>
<evidence type="ECO:0000256" key="2">
    <source>
        <dbReference type="ARBA" id="ARBA00010663"/>
    </source>
</evidence>
<comment type="caution">
    <text evidence="12">The sequence shown here is derived from an EMBL/GenBank/DDBJ whole genome shotgun (WGS) entry which is preliminary data.</text>
</comment>
<reference evidence="12" key="1">
    <citation type="submission" date="2020-09" db="EMBL/GenBank/DDBJ databases">
        <authorList>
            <person name="Kikuchi T."/>
        </authorList>
    </citation>
    <scope>NUCLEOTIDE SEQUENCE</scope>
    <source>
        <strain evidence="12">Ka4C1</strain>
    </source>
</reference>
<dbReference type="GO" id="GO:0042923">
    <property type="term" value="F:neuropeptide binding"/>
    <property type="evidence" value="ECO:0007669"/>
    <property type="project" value="TreeGrafter"/>
</dbReference>
<sequence length="538" mass="61613">METADILSEQLVATIEPMQFVTDSVQEHVTKECNRGREMRAQQMNIYIMAVFYTTVFLISFIGNATVVYVMVIRAKTTNVMNLLITNLAVSDFLVCITSLWLTPLYWYTGQWMWGTTMCHFFPLFQGLSICNSSMTLLVIAVDRYIVVCKNQDSRYKAFNLTTKNCKFVIAFIWSIAITLVMPYALNMKIKKSSNLCGHYKCLESWSTGSTRAVYGLVVTMFQFIIPMIFIGFSYMKIFMFLQRQCQESNNRLRVVSNKKNALFRMLFVMVVAFAVCWLPVNILNVMRDIGLDQLILGRQFGIWFMRAHMLSMTGVMVNPLIYAFMNHNFRDEFCRVFPIRVFIALPKRICRKSPAKKENGLLNVEQNTTGLLTNNTRAITDDGSQKRGLFSYYDDEFDDLGRDDGFWTDEDENQNKLKVNTPRRKRSRFSERTENEMAAATGCCSSFGPKNDEPYAKSLEMQKQEERGKIASATRTTTTGTPTWTEEKNSATVVAISTEPSNPSTEPLSIRRTIETHSTANQHSAPTEFDVHSDVQL</sequence>
<dbReference type="PROSITE" id="PS50262">
    <property type="entry name" value="G_PROTEIN_RECEP_F1_2"/>
    <property type="match status" value="1"/>
</dbReference>
<comment type="subcellular location">
    <subcellularLocation>
        <location evidence="1">Membrane</location>
        <topology evidence="1">Multi-pass membrane protein</topology>
    </subcellularLocation>
</comment>
<feature type="transmembrane region" description="Helical" evidence="10">
    <location>
        <begin position="301"/>
        <end position="326"/>
    </location>
</feature>
<feature type="region of interest" description="Disordered" evidence="9">
    <location>
        <begin position="466"/>
        <end position="491"/>
    </location>
</feature>
<dbReference type="InterPro" id="IPR017452">
    <property type="entry name" value="GPCR_Rhodpsn_7TM"/>
</dbReference>
<dbReference type="SUPFAM" id="SSF81321">
    <property type="entry name" value="Family A G protein-coupled receptor-like"/>
    <property type="match status" value="1"/>
</dbReference>
<keyword evidence="4 10" id="KW-1133">Transmembrane helix</keyword>
<keyword evidence="7" id="KW-0675">Receptor</keyword>
<feature type="transmembrane region" description="Helical" evidence="10">
    <location>
        <begin position="127"/>
        <end position="147"/>
    </location>
</feature>
<organism evidence="12 13">
    <name type="scientific">Bursaphelenchus xylophilus</name>
    <name type="common">Pinewood nematode worm</name>
    <name type="synonym">Aphelenchoides xylophilus</name>
    <dbReference type="NCBI Taxonomy" id="6326"/>
    <lineage>
        <taxon>Eukaryota</taxon>
        <taxon>Metazoa</taxon>
        <taxon>Ecdysozoa</taxon>
        <taxon>Nematoda</taxon>
        <taxon>Chromadorea</taxon>
        <taxon>Rhabditida</taxon>
        <taxon>Tylenchina</taxon>
        <taxon>Tylenchomorpha</taxon>
        <taxon>Aphelenchoidea</taxon>
        <taxon>Aphelenchoididae</taxon>
        <taxon>Bursaphelenchus</taxon>
    </lineage>
</organism>
<gene>
    <name evidence="12" type="ORF">BXYJ_LOCUS491</name>
</gene>
<evidence type="ECO:0000259" key="11">
    <source>
        <dbReference type="PROSITE" id="PS50262"/>
    </source>
</evidence>
<feature type="compositionally biased region" description="Low complexity" evidence="9">
    <location>
        <begin position="475"/>
        <end position="485"/>
    </location>
</feature>
<feature type="transmembrane region" description="Helical" evidence="10">
    <location>
        <begin position="84"/>
        <end position="107"/>
    </location>
</feature>
<dbReference type="SMR" id="A0A7I8XNJ2"/>
<dbReference type="Proteomes" id="UP000582659">
    <property type="component" value="Unassembled WGS sequence"/>
</dbReference>
<dbReference type="PRINTS" id="PR00237">
    <property type="entry name" value="GPCRRHODOPSN"/>
</dbReference>
<dbReference type="Pfam" id="PF00001">
    <property type="entry name" value="7tm_1"/>
    <property type="match status" value="1"/>
</dbReference>
<keyword evidence="13" id="KW-1185">Reference proteome</keyword>
<evidence type="ECO:0000256" key="10">
    <source>
        <dbReference type="SAM" id="Phobius"/>
    </source>
</evidence>
<dbReference type="InterPro" id="IPR000276">
    <property type="entry name" value="GPCR_Rhodpsn"/>
</dbReference>
<feature type="transmembrane region" description="Helical" evidence="10">
    <location>
        <begin position="213"/>
        <end position="235"/>
    </location>
</feature>
<evidence type="ECO:0000313" key="12">
    <source>
        <dbReference type="EMBL" id="CAD5208255.1"/>
    </source>
</evidence>
<evidence type="ECO:0000256" key="5">
    <source>
        <dbReference type="ARBA" id="ARBA00023040"/>
    </source>
</evidence>
<evidence type="ECO:0000256" key="8">
    <source>
        <dbReference type="ARBA" id="ARBA00023224"/>
    </source>
</evidence>
<feature type="transmembrane region" description="Helical" evidence="10">
    <location>
        <begin position="46"/>
        <end position="72"/>
    </location>
</feature>
<dbReference type="GO" id="GO:0005886">
    <property type="term" value="C:plasma membrane"/>
    <property type="evidence" value="ECO:0007669"/>
    <property type="project" value="TreeGrafter"/>
</dbReference>